<evidence type="ECO:0000313" key="2">
    <source>
        <dbReference type="Proteomes" id="UP000029964"/>
    </source>
</evidence>
<dbReference type="Proteomes" id="UP000029964">
    <property type="component" value="Unassembled WGS sequence"/>
</dbReference>
<comment type="caution">
    <text evidence="1">The sequence shown here is derived from an EMBL/GenBank/DDBJ whole genome shotgun (WGS) entry which is preliminary data.</text>
</comment>
<organism evidence="1 2">
    <name type="scientific">Hapsidospora chrysogenum (strain ATCC 11550 / CBS 779.69 / DSM 880 / IAM 14645 / JCM 23072 / IMI 49137)</name>
    <name type="common">Acremonium chrysogenum</name>
    <dbReference type="NCBI Taxonomy" id="857340"/>
    <lineage>
        <taxon>Eukaryota</taxon>
        <taxon>Fungi</taxon>
        <taxon>Dikarya</taxon>
        <taxon>Ascomycota</taxon>
        <taxon>Pezizomycotina</taxon>
        <taxon>Sordariomycetes</taxon>
        <taxon>Hypocreomycetidae</taxon>
        <taxon>Hypocreales</taxon>
        <taxon>Bionectriaceae</taxon>
        <taxon>Hapsidospora</taxon>
    </lineage>
</organism>
<dbReference type="AlphaFoldDB" id="A0A086T126"/>
<dbReference type="EMBL" id="JPKY01000078">
    <property type="protein sequence ID" value="KFH43058.1"/>
    <property type="molecule type" value="Genomic_DNA"/>
</dbReference>
<accession>A0A086T126</accession>
<name>A0A086T126_HAPC1</name>
<protein>
    <submittedName>
        <fullName evidence="1">Uncharacterized protein</fullName>
    </submittedName>
</protein>
<proteinExistence type="predicted"/>
<dbReference type="HOGENOM" id="CLU_2941174_0_0_1"/>
<gene>
    <name evidence="1" type="ORF">ACRE_062010</name>
</gene>
<reference evidence="2" key="1">
    <citation type="journal article" date="2014" name="Genome Announc.">
        <title>Genome sequence and annotation of Acremonium chrysogenum, producer of the beta-lactam antibiotic cephalosporin C.</title>
        <authorList>
            <person name="Terfehr D."/>
            <person name="Dahlmann T.A."/>
            <person name="Specht T."/>
            <person name="Zadra I."/>
            <person name="Kuernsteiner H."/>
            <person name="Kueck U."/>
        </authorList>
    </citation>
    <scope>NUCLEOTIDE SEQUENCE [LARGE SCALE GENOMIC DNA]</scope>
    <source>
        <strain evidence="2">ATCC 11550 / CBS 779.69 / DSM 880 / IAM 14645 / JCM 23072 / IMI 49137</strain>
    </source>
</reference>
<sequence>MLRLQASKFKLTWYQLTAPQGWTLPLSRRAEYDHDPRDDEAIGLMGIHVDQHVGEAHCEA</sequence>
<evidence type="ECO:0000313" key="1">
    <source>
        <dbReference type="EMBL" id="KFH43058.1"/>
    </source>
</evidence>
<keyword evidence="2" id="KW-1185">Reference proteome</keyword>